<keyword evidence="1" id="KW-1133">Transmembrane helix</keyword>
<proteinExistence type="predicted"/>
<comment type="caution">
    <text evidence="2">The sequence shown here is derived from an EMBL/GenBank/DDBJ whole genome shotgun (WGS) entry which is preliminary data.</text>
</comment>
<evidence type="ECO:0000313" key="2">
    <source>
        <dbReference type="EMBL" id="PRH86183.1"/>
    </source>
</evidence>
<dbReference type="Proteomes" id="UP000237682">
    <property type="component" value="Unassembled WGS sequence"/>
</dbReference>
<sequence length="60" mass="6850">MNAFHFLEYAAWAISILIGAWMLYDLIKTNAAYSEDMLMSSREGEIEDELVIDPTHRGAK</sequence>
<keyword evidence="1" id="KW-0812">Transmembrane</keyword>
<dbReference type="OrthoDB" id="7867413at2"/>
<dbReference type="AlphaFoldDB" id="A0A2S9QA08"/>
<name>A0A2S9QA08_9HYPH</name>
<reference evidence="2 3" key="1">
    <citation type="submission" date="2018-02" db="EMBL/GenBank/DDBJ databases">
        <title>Whole genome sequencing of endophytic bacterium.</title>
        <authorList>
            <person name="Eedara R."/>
            <person name="Podile A.R."/>
        </authorList>
    </citation>
    <scope>NUCLEOTIDE SEQUENCE [LARGE SCALE GENOMIC DNA]</scope>
    <source>
        <strain evidence="2 3">RP1T</strain>
    </source>
</reference>
<organism evidence="2 3">
    <name type="scientific">Labrys okinawensis</name>
    <dbReference type="NCBI Taxonomy" id="346911"/>
    <lineage>
        <taxon>Bacteria</taxon>
        <taxon>Pseudomonadati</taxon>
        <taxon>Pseudomonadota</taxon>
        <taxon>Alphaproteobacteria</taxon>
        <taxon>Hyphomicrobiales</taxon>
        <taxon>Xanthobacteraceae</taxon>
        <taxon>Labrys</taxon>
    </lineage>
</organism>
<gene>
    <name evidence="2" type="ORF">C5L14_18220</name>
</gene>
<accession>A0A2S9QA08</accession>
<evidence type="ECO:0000256" key="1">
    <source>
        <dbReference type="SAM" id="Phobius"/>
    </source>
</evidence>
<protein>
    <submittedName>
        <fullName evidence="2">Uncharacterized protein</fullName>
    </submittedName>
</protein>
<keyword evidence="1" id="KW-0472">Membrane</keyword>
<evidence type="ECO:0000313" key="3">
    <source>
        <dbReference type="Proteomes" id="UP000237682"/>
    </source>
</evidence>
<keyword evidence="3" id="KW-1185">Reference proteome</keyword>
<feature type="transmembrane region" description="Helical" evidence="1">
    <location>
        <begin position="6"/>
        <end position="27"/>
    </location>
</feature>
<dbReference type="RefSeq" id="WP_105863479.1">
    <property type="nucleotide sequence ID" value="NZ_PUEJ01000006.1"/>
</dbReference>
<dbReference type="EMBL" id="PUEJ01000006">
    <property type="protein sequence ID" value="PRH86183.1"/>
    <property type="molecule type" value="Genomic_DNA"/>
</dbReference>